<evidence type="ECO:0000313" key="2">
    <source>
        <dbReference type="EMBL" id="VDM72324.1"/>
    </source>
</evidence>
<protein>
    <submittedName>
        <fullName evidence="2">Uncharacterized protein</fullName>
    </submittedName>
</protein>
<keyword evidence="3" id="KW-1185">Reference proteome</keyword>
<feature type="compositionally biased region" description="Basic and acidic residues" evidence="1">
    <location>
        <begin position="128"/>
        <end position="139"/>
    </location>
</feature>
<dbReference type="Proteomes" id="UP000270094">
    <property type="component" value="Unassembled WGS sequence"/>
</dbReference>
<dbReference type="AlphaFoldDB" id="A0A3P7J376"/>
<organism evidence="2 3">
    <name type="scientific">Strongylus vulgaris</name>
    <name type="common">Blood worm</name>
    <dbReference type="NCBI Taxonomy" id="40348"/>
    <lineage>
        <taxon>Eukaryota</taxon>
        <taxon>Metazoa</taxon>
        <taxon>Ecdysozoa</taxon>
        <taxon>Nematoda</taxon>
        <taxon>Chromadorea</taxon>
        <taxon>Rhabditida</taxon>
        <taxon>Rhabditina</taxon>
        <taxon>Rhabditomorpha</taxon>
        <taxon>Strongyloidea</taxon>
        <taxon>Strongylidae</taxon>
        <taxon>Strongylus</taxon>
    </lineage>
</organism>
<accession>A0A3P7J376</accession>
<dbReference type="OrthoDB" id="5904826at2759"/>
<feature type="region of interest" description="Disordered" evidence="1">
    <location>
        <begin position="1"/>
        <end position="34"/>
    </location>
</feature>
<evidence type="ECO:0000256" key="1">
    <source>
        <dbReference type="SAM" id="MobiDB-lite"/>
    </source>
</evidence>
<proteinExistence type="predicted"/>
<reference evidence="2 3" key="1">
    <citation type="submission" date="2018-11" db="EMBL/GenBank/DDBJ databases">
        <authorList>
            <consortium name="Pathogen Informatics"/>
        </authorList>
    </citation>
    <scope>NUCLEOTIDE SEQUENCE [LARGE SCALE GENOMIC DNA]</scope>
</reference>
<feature type="compositionally biased region" description="Gly residues" evidence="1">
    <location>
        <begin position="1"/>
        <end position="11"/>
    </location>
</feature>
<dbReference type="EMBL" id="UYYB01024868">
    <property type="protein sequence ID" value="VDM72324.1"/>
    <property type="molecule type" value="Genomic_DNA"/>
</dbReference>
<sequence length="185" mass="20134">MSGSGNSGGTGANRRSFGEDQYATPSAASPDAWDIRKKKAADLERLRLESRLKARLKTDEELGLENSTGARIHNTPMIGLSKPVSPPARSRGLSLTSEPTKSPRVHRSLTVGAYDNDIRVIEVVERGRESESRVQEQRGRPALAKPRAPGLLSRLFSPDSRRPEPRVCGILSPYEPATDCSSLTT</sequence>
<name>A0A3P7J376_STRVU</name>
<evidence type="ECO:0000313" key="3">
    <source>
        <dbReference type="Proteomes" id="UP000270094"/>
    </source>
</evidence>
<gene>
    <name evidence="2" type="ORF">SVUK_LOCUS7322</name>
</gene>
<feature type="region of interest" description="Disordered" evidence="1">
    <location>
        <begin position="67"/>
        <end position="104"/>
    </location>
</feature>
<feature type="region of interest" description="Disordered" evidence="1">
    <location>
        <begin position="128"/>
        <end position="185"/>
    </location>
</feature>